<dbReference type="CDD" id="cd12148">
    <property type="entry name" value="fungal_TF_MHR"/>
    <property type="match status" value="1"/>
</dbReference>
<name>A0A5C6SQN1_FUSOC</name>
<evidence type="ECO:0000313" key="6">
    <source>
        <dbReference type="Proteomes" id="UP000321331"/>
    </source>
</evidence>
<gene>
    <name evidence="5" type="ORF">FocTR4_00007969</name>
</gene>
<sequence>MSATATTTTTLPLSKTAPKVRELRSAFGTEVHGLDFSTGVTQAHAELIKELVTKYGVIVLRRTNLNDARHVQLGRALGELDDVKPYNKAGRKNRLEYDELFDVGNIEADGSIVDPLSARAQANKGNSYFHVDSSFNPRRAGYSLLLAHELPPANTGGSTQFCDTRAAWDGLDAETKKELTENNYIAAHSILHSKKLAAPEHFANIEPADYPMGRHHLVQKHERSGRMNLYLAMHIHHIEGLEPTESQSLFDKLFQHATQEKYLMTIDWHDVGDLVIWDNTCTMHRAMGGEFAFKHKRDMRRATVHDDSSQAWGLNEHTDTKQRDNDGVGEPGKPPCVYCHETGTQCVLAESNRGRGVRSRRQTRQTASSLRGSTTFQQAASESHSTSYPSYNGDESAVISNSTDENDDADYTQENTENGMRMELRNPSDALQILAHSNELESSPSGSVVADTDTVNINSPTHTSTQPPPFKKGPGSTPARRQGSPSDSRSKPSFTVLDNYELIQRGILHPALLPELLHIYLLGTSLCMERIQKADQFLLTALLTIASRDSPKHYLTHRYCWDYAQQLLLEIALANPWTHTPQTIAGLLLLSEWLPHIQSHTRPNGPKNLVGEDQTAWSLVGLAIRLGYLIRLDQAAFRGGNNHSESNERKRLIWIFIYLADRQISVRLGQSFWSRGPSLSSSFTARDFPSLRQLHGMEGGDLASVLHSTLELTQILYNAHGILYSSASRTLSLIRDGDYARYMDDFSKATTTWHTAWSDIEAPPKIKSTLALMYEYVCLYVNAFSFQAVLSRFETLCSESQGTTQKRHCNVFSTGIMASPDGPYIYAAIGAARNLLQRMISLEPRQILCHLPSRYYSYGLYAAVFLYKVLKAGAVQSDTQKLETMRLAHRFISVMDEAASVDLHICRTYSGMLRRLWNEYETSSVSTQGSQTSSASRVNVAQSRRIAEMSGPQAASSTRVNTAQVSSSEDDNMLGNWDGMGEGGNMMGGVDSHSRGFDTNSTQLSVERYLLGSFWPGIAEFSKPPPSTLTVGSLNCDTPEDWMEGMHDFGYVPETGFGPL</sequence>
<evidence type="ECO:0000256" key="1">
    <source>
        <dbReference type="ARBA" id="ARBA00023002"/>
    </source>
</evidence>
<dbReference type="GO" id="GO:0008270">
    <property type="term" value="F:zinc ion binding"/>
    <property type="evidence" value="ECO:0007669"/>
    <property type="project" value="InterPro"/>
</dbReference>
<dbReference type="SUPFAM" id="SSF51197">
    <property type="entry name" value="Clavaminate synthase-like"/>
    <property type="match status" value="1"/>
</dbReference>
<evidence type="ECO:0000256" key="3">
    <source>
        <dbReference type="SAM" id="MobiDB-lite"/>
    </source>
</evidence>
<organism evidence="5 6">
    <name type="scientific">Fusarium oxysporum f. sp. cubense</name>
    <dbReference type="NCBI Taxonomy" id="61366"/>
    <lineage>
        <taxon>Eukaryota</taxon>
        <taxon>Fungi</taxon>
        <taxon>Dikarya</taxon>
        <taxon>Ascomycota</taxon>
        <taxon>Pezizomycotina</taxon>
        <taxon>Sordariomycetes</taxon>
        <taxon>Hypocreomycetidae</taxon>
        <taxon>Hypocreales</taxon>
        <taxon>Nectriaceae</taxon>
        <taxon>Fusarium</taxon>
        <taxon>Fusarium oxysporum species complex</taxon>
    </lineage>
</organism>
<dbReference type="Gene3D" id="3.60.130.10">
    <property type="entry name" value="Clavaminate synthase-like"/>
    <property type="match status" value="1"/>
</dbReference>
<dbReference type="InterPro" id="IPR052780">
    <property type="entry name" value="AAA_Catabolism_Regulators"/>
</dbReference>
<evidence type="ECO:0000259" key="4">
    <source>
        <dbReference type="SMART" id="SM00906"/>
    </source>
</evidence>
<feature type="region of interest" description="Disordered" evidence="3">
    <location>
        <begin position="439"/>
        <end position="492"/>
    </location>
</feature>
<reference evidence="5 6" key="1">
    <citation type="submission" date="2019-07" db="EMBL/GenBank/DDBJ databases">
        <title>The First High-Quality Draft Genome Sequence of the Causal Agent of the Current Panama Disease Epidemic.</title>
        <authorList>
            <person name="Warmington R.J."/>
            <person name="Kay W."/>
            <person name="Jeffries A."/>
            <person name="Bebber D."/>
            <person name="Moore K."/>
            <person name="Studholme D.J."/>
        </authorList>
    </citation>
    <scope>NUCLEOTIDE SEQUENCE [LARGE SCALE GENOMIC DNA]</scope>
    <source>
        <strain evidence="5 6">TR4</strain>
    </source>
</reference>
<dbReference type="GO" id="GO:0000981">
    <property type="term" value="F:DNA-binding transcription factor activity, RNA polymerase II-specific"/>
    <property type="evidence" value="ECO:0007669"/>
    <property type="project" value="TreeGrafter"/>
</dbReference>
<feature type="compositionally biased region" description="Basic and acidic residues" evidence="3">
    <location>
        <begin position="316"/>
        <end position="326"/>
    </location>
</feature>
<feature type="domain" description="Xylanolytic transcriptional activator regulatory" evidence="4">
    <location>
        <begin position="616"/>
        <end position="695"/>
    </location>
</feature>
<dbReference type="AlphaFoldDB" id="A0A5C6SQN1"/>
<accession>A0A5C6SQN1</accession>
<feature type="compositionally biased region" description="Polar residues" evidence="3">
    <location>
        <begin position="453"/>
        <end position="465"/>
    </location>
</feature>
<dbReference type="GO" id="GO:0006351">
    <property type="term" value="P:DNA-templated transcription"/>
    <property type="evidence" value="ECO:0007669"/>
    <property type="project" value="InterPro"/>
</dbReference>
<dbReference type="PANTHER" id="PTHR31644:SF1">
    <property type="entry name" value="ZN(II)2CYS6 TRANSCRIPTION FACTOR (EUROFUNG)"/>
    <property type="match status" value="1"/>
</dbReference>
<keyword evidence="2" id="KW-0539">Nucleus</keyword>
<feature type="compositionally biased region" description="Polar residues" evidence="3">
    <location>
        <begin position="483"/>
        <end position="492"/>
    </location>
</feature>
<dbReference type="SMART" id="SM00906">
    <property type="entry name" value="Fungal_trans"/>
    <property type="match status" value="1"/>
</dbReference>
<dbReference type="Pfam" id="PF02668">
    <property type="entry name" value="TauD"/>
    <property type="match status" value="1"/>
</dbReference>
<dbReference type="EMBL" id="VMNF01000009">
    <property type="protein sequence ID" value="TXC00776.1"/>
    <property type="molecule type" value="Genomic_DNA"/>
</dbReference>
<evidence type="ECO:0000256" key="2">
    <source>
        <dbReference type="ARBA" id="ARBA00023242"/>
    </source>
</evidence>
<feature type="region of interest" description="Disordered" evidence="3">
    <location>
        <begin position="302"/>
        <end position="329"/>
    </location>
</feature>
<comment type="caution">
    <text evidence="5">The sequence shown here is derived from an EMBL/GenBank/DDBJ whole genome shotgun (WGS) entry which is preliminary data.</text>
</comment>
<dbReference type="PANTHER" id="PTHR31644">
    <property type="entry name" value="TRANSCRIPTIONAL ACTIVATOR ARO80-RELATED"/>
    <property type="match status" value="1"/>
</dbReference>
<dbReference type="InterPro" id="IPR007219">
    <property type="entry name" value="XnlR_reg_dom"/>
</dbReference>
<dbReference type="Proteomes" id="UP000321331">
    <property type="component" value="Unassembled WGS sequence"/>
</dbReference>
<evidence type="ECO:0000313" key="5">
    <source>
        <dbReference type="EMBL" id="TXC00776.1"/>
    </source>
</evidence>
<dbReference type="GO" id="GO:0005634">
    <property type="term" value="C:nucleus"/>
    <property type="evidence" value="ECO:0007669"/>
    <property type="project" value="TreeGrafter"/>
</dbReference>
<feature type="compositionally biased region" description="Polar residues" evidence="3">
    <location>
        <begin position="953"/>
        <end position="967"/>
    </location>
</feature>
<feature type="region of interest" description="Disordered" evidence="3">
    <location>
        <begin position="946"/>
        <end position="974"/>
    </location>
</feature>
<dbReference type="InterPro" id="IPR003819">
    <property type="entry name" value="TauD/TfdA-like"/>
</dbReference>
<dbReference type="InterPro" id="IPR042098">
    <property type="entry name" value="TauD-like_sf"/>
</dbReference>
<dbReference type="GO" id="GO:0003677">
    <property type="term" value="F:DNA binding"/>
    <property type="evidence" value="ECO:0007669"/>
    <property type="project" value="InterPro"/>
</dbReference>
<feature type="region of interest" description="Disordered" evidence="3">
    <location>
        <begin position="350"/>
        <end position="419"/>
    </location>
</feature>
<keyword evidence="1" id="KW-0560">Oxidoreductase</keyword>
<proteinExistence type="predicted"/>
<feature type="compositionally biased region" description="Polar residues" evidence="3">
    <location>
        <begin position="372"/>
        <end position="390"/>
    </location>
</feature>
<protein>
    <recommendedName>
        <fullName evidence="4">Xylanolytic transcriptional activator regulatory domain-containing protein</fullName>
    </recommendedName>
</protein>
<dbReference type="GO" id="GO:0016491">
    <property type="term" value="F:oxidoreductase activity"/>
    <property type="evidence" value="ECO:0007669"/>
    <property type="project" value="UniProtKB-KW"/>
</dbReference>